<dbReference type="Proteomes" id="UP001642540">
    <property type="component" value="Unassembled WGS sequence"/>
</dbReference>
<name>A0ABP1RWI7_9HEXA</name>
<organism evidence="2 3">
    <name type="scientific">Orchesella dallaii</name>
    <dbReference type="NCBI Taxonomy" id="48710"/>
    <lineage>
        <taxon>Eukaryota</taxon>
        <taxon>Metazoa</taxon>
        <taxon>Ecdysozoa</taxon>
        <taxon>Arthropoda</taxon>
        <taxon>Hexapoda</taxon>
        <taxon>Collembola</taxon>
        <taxon>Entomobryomorpha</taxon>
        <taxon>Entomobryoidea</taxon>
        <taxon>Orchesellidae</taxon>
        <taxon>Orchesellinae</taxon>
        <taxon>Orchesella</taxon>
    </lineage>
</organism>
<dbReference type="SMART" id="SM00256">
    <property type="entry name" value="FBOX"/>
    <property type="match status" value="1"/>
</dbReference>
<dbReference type="Pfam" id="PF12937">
    <property type="entry name" value="F-box-like"/>
    <property type="match status" value="1"/>
</dbReference>
<comment type="caution">
    <text evidence="2">The sequence shown here is derived from an EMBL/GenBank/DDBJ whole genome shotgun (WGS) entry which is preliminary data.</text>
</comment>
<dbReference type="CDD" id="cd09917">
    <property type="entry name" value="F-box_SF"/>
    <property type="match status" value="1"/>
</dbReference>
<proteinExistence type="predicted"/>
<reference evidence="2 3" key="1">
    <citation type="submission" date="2024-08" db="EMBL/GenBank/DDBJ databases">
        <authorList>
            <person name="Cucini C."/>
            <person name="Frati F."/>
        </authorList>
    </citation>
    <scope>NUCLEOTIDE SEQUENCE [LARGE SCALE GENOMIC DNA]</scope>
</reference>
<evidence type="ECO:0000313" key="2">
    <source>
        <dbReference type="EMBL" id="CAL8137300.1"/>
    </source>
</evidence>
<evidence type="ECO:0000259" key="1">
    <source>
        <dbReference type="PROSITE" id="PS50181"/>
    </source>
</evidence>
<sequence length="548" mass="63379">MEGAISKLPAEMLFTVLNLLDNEDKCRVMRVSKRWKEQIEENVLFYDVVLTDENYETVRERFGNRRVGSMIIHNYSRTENPFTNLAVLKKLKVSGAVPENALTAILADAVQLKNNRGLLLFYDVILTDENYESVRERFGHRRVISMSINNYSRTDIPFTNLDFLRELKISGSVRDNSLTSLFTNATNLEKVFVVAHIGCKPSSESLLLSSNQQQTFPVCVKRLDVRYKNYDDWPTQQRLGHWNTALDYGMPNVEELYFRSSTRNEPGLDFFWLLTSKPKLHSVDMKQLINTPRSEAVINPTPFDLQLQSLTEEMESSLSQVRLTSLRCNILKDHTRAWGIILSAQTNLQELVIRNGTRIGFQISMILPVLKRCSDTLSTIDLHIDPSVNSTIDIQIFSNLKFLRKLELQVYKTETWNASEDRYVENGSNIPTVENVSTIITKHLVYLRLTGFEFSEEDAINAIIIEWKRDLDMVVVYNEILSIWKGFERRFPEMHTIIISPDCISYSCNNPLFEHDEPSTKLQKSLLFKKKGFTLRTRNTYSGSYFLE</sequence>
<dbReference type="InterPro" id="IPR036047">
    <property type="entry name" value="F-box-like_dom_sf"/>
</dbReference>
<evidence type="ECO:0000313" key="3">
    <source>
        <dbReference type="Proteomes" id="UP001642540"/>
    </source>
</evidence>
<dbReference type="EMBL" id="CAXLJM020000117">
    <property type="protein sequence ID" value="CAL8137300.1"/>
    <property type="molecule type" value="Genomic_DNA"/>
</dbReference>
<feature type="domain" description="F-box" evidence="1">
    <location>
        <begin position="2"/>
        <end position="48"/>
    </location>
</feature>
<dbReference type="SUPFAM" id="SSF52047">
    <property type="entry name" value="RNI-like"/>
    <property type="match status" value="1"/>
</dbReference>
<dbReference type="Gene3D" id="3.80.10.10">
    <property type="entry name" value="Ribonuclease Inhibitor"/>
    <property type="match status" value="1"/>
</dbReference>
<dbReference type="InterPro" id="IPR032675">
    <property type="entry name" value="LRR_dom_sf"/>
</dbReference>
<accession>A0ABP1RWI7</accession>
<dbReference type="SUPFAM" id="SSF81383">
    <property type="entry name" value="F-box domain"/>
    <property type="match status" value="1"/>
</dbReference>
<dbReference type="PROSITE" id="PS50181">
    <property type="entry name" value="FBOX"/>
    <property type="match status" value="1"/>
</dbReference>
<gene>
    <name evidence="2" type="ORF">ODALV1_LOCUS26855</name>
</gene>
<keyword evidence="3" id="KW-1185">Reference proteome</keyword>
<dbReference type="InterPro" id="IPR001810">
    <property type="entry name" value="F-box_dom"/>
</dbReference>
<protein>
    <recommendedName>
        <fullName evidence="1">F-box domain-containing protein</fullName>
    </recommendedName>
</protein>